<keyword evidence="1" id="KW-1133">Transmembrane helix</keyword>
<keyword evidence="3" id="KW-0808">Transferase</keyword>
<feature type="transmembrane region" description="Helical" evidence="1">
    <location>
        <begin position="243"/>
        <end position="260"/>
    </location>
</feature>
<feature type="transmembrane region" description="Helical" evidence="1">
    <location>
        <begin position="272"/>
        <end position="294"/>
    </location>
</feature>
<evidence type="ECO:0000256" key="1">
    <source>
        <dbReference type="SAM" id="Phobius"/>
    </source>
</evidence>
<dbReference type="Proteomes" id="UP000249725">
    <property type="component" value="Unassembled WGS sequence"/>
</dbReference>
<dbReference type="GO" id="GO:0000271">
    <property type="term" value="P:polysaccharide biosynthetic process"/>
    <property type="evidence" value="ECO:0007669"/>
    <property type="project" value="TreeGrafter"/>
</dbReference>
<feature type="transmembrane region" description="Helical" evidence="1">
    <location>
        <begin position="50"/>
        <end position="73"/>
    </location>
</feature>
<accession>A0A328AY73</accession>
<evidence type="ECO:0000313" key="4">
    <source>
        <dbReference type="Proteomes" id="UP000249725"/>
    </source>
</evidence>
<dbReference type="PANTHER" id="PTHR23028">
    <property type="entry name" value="ACETYLTRANSFERASE"/>
    <property type="match status" value="1"/>
</dbReference>
<feature type="transmembrane region" description="Helical" evidence="1">
    <location>
        <begin position="218"/>
        <end position="237"/>
    </location>
</feature>
<dbReference type="GO" id="GO:0016747">
    <property type="term" value="F:acyltransferase activity, transferring groups other than amino-acyl groups"/>
    <property type="evidence" value="ECO:0007669"/>
    <property type="project" value="InterPro"/>
</dbReference>
<feature type="transmembrane region" description="Helical" evidence="1">
    <location>
        <begin position="191"/>
        <end position="211"/>
    </location>
</feature>
<dbReference type="PANTHER" id="PTHR23028:SF53">
    <property type="entry name" value="ACYL_TRANSF_3 DOMAIN-CONTAINING PROTEIN"/>
    <property type="match status" value="1"/>
</dbReference>
<evidence type="ECO:0000259" key="2">
    <source>
        <dbReference type="Pfam" id="PF01757"/>
    </source>
</evidence>
<reference evidence="4" key="1">
    <citation type="submission" date="2018-05" db="EMBL/GenBank/DDBJ databases">
        <authorList>
            <person name="Li X."/>
        </authorList>
    </citation>
    <scope>NUCLEOTIDE SEQUENCE [LARGE SCALE GENOMIC DNA]</scope>
    <source>
        <strain evidence="4">YIM 73061</strain>
    </source>
</reference>
<sequence length="365" mass="39319">MSVMCYGARMSTASPRPTLITVQYLRAAAALMVLLHHARNPKPWLFDPMVGWNFTFGVEIFFVISGFIMYAAARHEAPVEFVRRRLIRVVPLYWIATLTLVVWGVFREWPAPDGGHLLASLLMVAHEDPQHPGLAWPVLIPGWTLNYEVFFYGVFAVGLALRRVTLVSAGVLLALVAAGFALSPADAVLKSYTSPILLAFLAGLGIAWLQARTVFDRAWPLAPIAGAVLLAHATPWIELPKLAVLGLSALLVAGALGLEVQARTRPSRVLGLLGDASYAIYLFHTLVLSAASWWVKGLPLSGWPQFIVAMAAGMGASVAAGVAIHLWVEKPMLKVLLRIGRPLRAPPASLPTAAEAPAPDIAKAA</sequence>
<evidence type="ECO:0000313" key="3">
    <source>
        <dbReference type="EMBL" id="RAK57778.1"/>
    </source>
</evidence>
<dbReference type="GO" id="GO:0016020">
    <property type="term" value="C:membrane"/>
    <property type="evidence" value="ECO:0007669"/>
    <property type="project" value="TreeGrafter"/>
</dbReference>
<dbReference type="OrthoDB" id="9767863at2"/>
<organism evidence="3 4">
    <name type="scientific">Phenylobacterium deserti</name>
    <dbReference type="NCBI Taxonomy" id="1914756"/>
    <lineage>
        <taxon>Bacteria</taxon>
        <taxon>Pseudomonadati</taxon>
        <taxon>Pseudomonadota</taxon>
        <taxon>Alphaproteobacteria</taxon>
        <taxon>Caulobacterales</taxon>
        <taxon>Caulobacteraceae</taxon>
        <taxon>Phenylobacterium</taxon>
    </lineage>
</organism>
<dbReference type="InterPro" id="IPR002656">
    <property type="entry name" value="Acyl_transf_3_dom"/>
</dbReference>
<keyword evidence="4" id="KW-1185">Reference proteome</keyword>
<feature type="transmembrane region" description="Helical" evidence="1">
    <location>
        <begin position="134"/>
        <end position="157"/>
    </location>
</feature>
<keyword evidence="1" id="KW-0812">Transmembrane</keyword>
<feature type="domain" description="Acyltransferase 3" evidence="2">
    <location>
        <begin position="22"/>
        <end position="320"/>
    </location>
</feature>
<dbReference type="Pfam" id="PF01757">
    <property type="entry name" value="Acyl_transf_3"/>
    <property type="match status" value="1"/>
</dbReference>
<keyword evidence="1" id="KW-0472">Membrane</keyword>
<dbReference type="InterPro" id="IPR050879">
    <property type="entry name" value="Acyltransferase_3"/>
</dbReference>
<dbReference type="EMBL" id="QFYR01000001">
    <property type="protein sequence ID" value="RAK57778.1"/>
    <property type="molecule type" value="Genomic_DNA"/>
</dbReference>
<dbReference type="AlphaFoldDB" id="A0A328AY73"/>
<gene>
    <name evidence="3" type="ORF">DJ018_07615</name>
</gene>
<name>A0A328AY73_9CAUL</name>
<keyword evidence="3" id="KW-0012">Acyltransferase</keyword>
<protein>
    <submittedName>
        <fullName evidence="3">Acyltransferase</fullName>
    </submittedName>
</protein>
<feature type="transmembrane region" description="Helical" evidence="1">
    <location>
        <begin position="85"/>
        <end position="106"/>
    </location>
</feature>
<feature type="transmembrane region" description="Helical" evidence="1">
    <location>
        <begin position="21"/>
        <end position="38"/>
    </location>
</feature>
<feature type="transmembrane region" description="Helical" evidence="1">
    <location>
        <begin position="306"/>
        <end position="328"/>
    </location>
</feature>
<feature type="transmembrane region" description="Helical" evidence="1">
    <location>
        <begin position="164"/>
        <end position="185"/>
    </location>
</feature>
<proteinExistence type="predicted"/>
<comment type="caution">
    <text evidence="3">The sequence shown here is derived from an EMBL/GenBank/DDBJ whole genome shotgun (WGS) entry which is preliminary data.</text>
</comment>